<dbReference type="Gene3D" id="3.40.1000.10">
    <property type="entry name" value="Mog1/PsbP, alpha/beta/alpha sandwich"/>
    <property type="match status" value="1"/>
</dbReference>
<dbReference type="SUPFAM" id="SSF55724">
    <property type="entry name" value="Mog1p/PsbP-like"/>
    <property type="match status" value="1"/>
</dbReference>
<dbReference type="Pfam" id="PF04603">
    <property type="entry name" value="Mog1"/>
    <property type="match status" value="1"/>
</dbReference>
<dbReference type="GO" id="GO:0044325">
    <property type="term" value="F:transmembrane transporter binding"/>
    <property type="evidence" value="ECO:0007669"/>
    <property type="project" value="TreeGrafter"/>
</dbReference>
<reference evidence="6" key="3">
    <citation type="submission" date="2020-10" db="UniProtKB">
        <authorList>
            <consortium name="WormBaseParasite"/>
        </authorList>
    </citation>
    <scope>IDENTIFICATION</scope>
</reference>
<dbReference type="PANTHER" id="PTHR15837">
    <property type="entry name" value="RAN GUANINE NUCLEOTIDE RELEASE FACTOR"/>
    <property type="match status" value="1"/>
</dbReference>
<dbReference type="GO" id="GO:0005085">
    <property type="term" value="F:guanyl-nucleotide exchange factor activity"/>
    <property type="evidence" value="ECO:0007669"/>
    <property type="project" value="TreeGrafter"/>
</dbReference>
<evidence type="ECO:0000313" key="5">
    <source>
        <dbReference type="Proteomes" id="UP000492820"/>
    </source>
</evidence>
<accession>A0A068WCB5</accession>
<sequence>MATLNGLTRRSLFGGAFQIFLPSPAQDVSAFRQVPDNQEVFVNPSNNQSITVDILEAVSSSSLPEAVNLHFQEIVNCNSASDSVVDSVEIQHIPNGPPAVLLRGKQKVAKFNRLQSDLVDIAVMLYRFPDYSADVLVCFNDPIMCQDQSEVSPSGRWSDEDVNLCLHSLKLLDPAIFASEAYGLICLSNRFFASAISP</sequence>
<evidence type="ECO:0000256" key="2">
    <source>
        <dbReference type="ARBA" id="ARBA00022448"/>
    </source>
</evidence>
<keyword evidence="2" id="KW-0813">Transport</keyword>
<dbReference type="GO" id="GO:0005634">
    <property type="term" value="C:nucleus"/>
    <property type="evidence" value="ECO:0007669"/>
    <property type="project" value="TreeGrafter"/>
</dbReference>
<dbReference type="GO" id="GO:0006606">
    <property type="term" value="P:protein import into nucleus"/>
    <property type="evidence" value="ECO:0007669"/>
    <property type="project" value="TreeGrafter"/>
</dbReference>
<reference evidence="4 5" key="1">
    <citation type="journal article" date="2013" name="Nature">
        <title>The genomes of four tapeworm species reveal adaptations to parasitism.</title>
        <authorList>
            <person name="Tsai I.J."/>
            <person name="Zarowiecki M."/>
            <person name="Holroyd N."/>
            <person name="Garciarrubio A."/>
            <person name="Sanchez-Flores A."/>
            <person name="Brooks K.L."/>
            <person name="Tracey A."/>
            <person name="Bobes R.J."/>
            <person name="Fragoso G."/>
            <person name="Sciutto E."/>
            <person name="Aslett M."/>
            <person name="Beasley H."/>
            <person name="Bennett H.M."/>
            <person name="Cai J."/>
            <person name="Camicia F."/>
            <person name="Clark R."/>
            <person name="Cucher M."/>
            <person name="De Silva N."/>
            <person name="Day T.A."/>
            <person name="Deplazes P."/>
            <person name="Estrada K."/>
            <person name="Fernandez C."/>
            <person name="Holland P.W."/>
            <person name="Hou J."/>
            <person name="Hu S."/>
            <person name="Huckvale T."/>
            <person name="Hung S.S."/>
            <person name="Kamenetzky L."/>
            <person name="Keane J.A."/>
            <person name="Kiss F."/>
            <person name="Koziol U."/>
            <person name="Lambert O."/>
            <person name="Liu K."/>
            <person name="Luo X."/>
            <person name="Luo Y."/>
            <person name="Macchiaroli N."/>
            <person name="Nichol S."/>
            <person name="Paps J."/>
            <person name="Parkinson J."/>
            <person name="Pouchkina-Stantcheva N."/>
            <person name="Riddiford N."/>
            <person name="Rosenzvit M."/>
            <person name="Salinas G."/>
            <person name="Wasmuth J.D."/>
            <person name="Zamanian M."/>
            <person name="Zheng Y."/>
            <person name="Cai X."/>
            <person name="Soberon X."/>
            <person name="Olson P.D."/>
            <person name="Laclette J.P."/>
            <person name="Brehm K."/>
            <person name="Berriman M."/>
            <person name="Garciarrubio A."/>
            <person name="Bobes R.J."/>
            <person name="Fragoso G."/>
            <person name="Sanchez-Flores A."/>
            <person name="Estrada K."/>
            <person name="Cevallos M.A."/>
            <person name="Morett E."/>
            <person name="Gonzalez V."/>
            <person name="Portillo T."/>
            <person name="Ochoa-Leyva A."/>
            <person name="Jose M.V."/>
            <person name="Sciutto E."/>
            <person name="Landa A."/>
            <person name="Jimenez L."/>
            <person name="Valdes V."/>
            <person name="Carrero J.C."/>
            <person name="Larralde C."/>
            <person name="Morales-Montor J."/>
            <person name="Limon-Lason J."/>
            <person name="Soberon X."/>
            <person name="Laclette J.P."/>
        </authorList>
    </citation>
    <scope>NUCLEOTIDE SEQUENCE [LARGE SCALE GENOMIC DNA]</scope>
</reference>
<dbReference type="InterPro" id="IPR016123">
    <property type="entry name" value="Mog1/PsbP_a/b/a-sand"/>
</dbReference>
<dbReference type="GO" id="GO:0031267">
    <property type="term" value="F:small GTPase binding"/>
    <property type="evidence" value="ECO:0007669"/>
    <property type="project" value="TreeGrafter"/>
</dbReference>
<evidence type="ECO:0000313" key="6">
    <source>
        <dbReference type="WBParaSite" id="EgrG_000849800"/>
    </source>
</evidence>
<dbReference type="EMBL" id="LK028576">
    <property type="protein sequence ID" value="CDS16084.1"/>
    <property type="molecule type" value="Genomic_DNA"/>
</dbReference>
<gene>
    <name evidence="4" type="ORF">EgrG_000849800</name>
</gene>
<proteinExistence type="inferred from homology"/>
<protein>
    <submittedName>
        <fullName evidence="4 6">Ran guanine nucleotide release factor</fullName>
    </submittedName>
</protein>
<evidence type="ECO:0000313" key="4">
    <source>
        <dbReference type="EMBL" id="CDS16084.1"/>
    </source>
</evidence>
<evidence type="ECO:0000256" key="1">
    <source>
        <dbReference type="ARBA" id="ARBA00010307"/>
    </source>
</evidence>
<evidence type="ECO:0000256" key="3">
    <source>
        <dbReference type="ARBA" id="ARBA00022927"/>
    </source>
</evidence>
<dbReference type="InterPro" id="IPR007681">
    <property type="entry name" value="Mog1"/>
</dbReference>
<dbReference type="GO" id="GO:0042391">
    <property type="term" value="P:regulation of membrane potential"/>
    <property type="evidence" value="ECO:0007669"/>
    <property type="project" value="TreeGrafter"/>
</dbReference>
<organism evidence="4">
    <name type="scientific">Echinococcus granulosus</name>
    <name type="common">Hydatid tapeworm</name>
    <dbReference type="NCBI Taxonomy" id="6210"/>
    <lineage>
        <taxon>Eukaryota</taxon>
        <taxon>Metazoa</taxon>
        <taxon>Spiralia</taxon>
        <taxon>Lophotrochozoa</taxon>
        <taxon>Platyhelminthes</taxon>
        <taxon>Cestoda</taxon>
        <taxon>Eucestoda</taxon>
        <taxon>Cyclophyllidea</taxon>
        <taxon>Taeniidae</taxon>
        <taxon>Echinococcus</taxon>
        <taxon>Echinococcus granulosus group</taxon>
    </lineage>
</organism>
<dbReference type="WBParaSite" id="EgrG_000849800">
    <property type="protein sequence ID" value="EgrG_000849800"/>
    <property type="gene ID" value="EgrG_000849800"/>
</dbReference>
<dbReference type="GO" id="GO:0017080">
    <property type="term" value="F:sodium channel regulator activity"/>
    <property type="evidence" value="ECO:0007669"/>
    <property type="project" value="TreeGrafter"/>
</dbReference>
<dbReference type="AlphaFoldDB" id="A0A068WCB5"/>
<reference evidence="4" key="2">
    <citation type="submission" date="2014-06" db="EMBL/GenBank/DDBJ databases">
        <authorList>
            <person name="Aslett M."/>
        </authorList>
    </citation>
    <scope>NUCLEOTIDE SEQUENCE</scope>
</reference>
<dbReference type="OrthoDB" id="10255285at2759"/>
<name>A0A068WCB5_ECHGR</name>
<dbReference type="PANTHER" id="PTHR15837:SF0">
    <property type="entry name" value="RAN GUANINE NUCLEOTIDE RELEASE FACTOR"/>
    <property type="match status" value="1"/>
</dbReference>
<keyword evidence="3" id="KW-0653">Protein transport</keyword>
<dbReference type="Proteomes" id="UP000492820">
    <property type="component" value="Unassembled WGS sequence"/>
</dbReference>
<comment type="similarity">
    <text evidence="1">Belongs to the MOG1 family.</text>
</comment>